<protein>
    <submittedName>
        <fullName evidence="1">Methylmalonyl-CoA epimerase</fullName>
    </submittedName>
</protein>
<reference evidence="1" key="1">
    <citation type="submission" date="2020-01" db="EMBL/GenBank/DDBJ databases">
        <title>Insect and environment-associated Actinomycetes.</title>
        <authorList>
            <person name="Currrie C."/>
            <person name="Chevrette M."/>
            <person name="Carlson C."/>
            <person name="Stubbendieck R."/>
            <person name="Wendt-Pienkowski E."/>
        </authorList>
    </citation>
    <scope>NUCLEOTIDE SEQUENCE</scope>
    <source>
        <strain evidence="1">SID12501</strain>
    </source>
</reference>
<organism evidence="1">
    <name type="scientific">Streptomyces sp. SID12501</name>
    <dbReference type="NCBI Taxonomy" id="2706042"/>
    <lineage>
        <taxon>Bacteria</taxon>
        <taxon>Bacillati</taxon>
        <taxon>Actinomycetota</taxon>
        <taxon>Actinomycetes</taxon>
        <taxon>Kitasatosporales</taxon>
        <taxon>Streptomycetaceae</taxon>
        <taxon>Streptomyces</taxon>
    </lineage>
</organism>
<dbReference type="EMBL" id="JAAGLU010000674">
    <property type="protein sequence ID" value="NEC93278.1"/>
    <property type="molecule type" value="Genomic_DNA"/>
</dbReference>
<accession>A0A6B3C949</accession>
<name>A0A6B3C949_9ACTN</name>
<proteinExistence type="predicted"/>
<sequence length="36" mass="3887">RHSNSSTGRGSAEWQAFVRDSEGNLVGLVEHVTTTT</sequence>
<gene>
    <name evidence="1" type="ORF">G3I71_47860</name>
</gene>
<feature type="non-terminal residue" evidence="1">
    <location>
        <position position="1"/>
    </location>
</feature>
<evidence type="ECO:0000313" key="1">
    <source>
        <dbReference type="EMBL" id="NEC93278.1"/>
    </source>
</evidence>
<dbReference type="AlphaFoldDB" id="A0A6B3C949"/>
<comment type="caution">
    <text evidence="1">The sequence shown here is derived from an EMBL/GenBank/DDBJ whole genome shotgun (WGS) entry which is preliminary data.</text>
</comment>